<dbReference type="GeneID" id="14890444"/>
<dbReference type="EMBL" id="KB206474">
    <property type="protein sequence ID" value="ELP91308.1"/>
    <property type="molecule type" value="Genomic_DNA"/>
</dbReference>
<organism evidence="3 4">
    <name type="scientific">Entamoeba invadens IP1</name>
    <dbReference type="NCBI Taxonomy" id="370355"/>
    <lineage>
        <taxon>Eukaryota</taxon>
        <taxon>Amoebozoa</taxon>
        <taxon>Evosea</taxon>
        <taxon>Archamoebae</taxon>
        <taxon>Mastigamoebida</taxon>
        <taxon>Entamoebidae</taxon>
        <taxon>Entamoeba</taxon>
    </lineage>
</organism>
<evidence type="ECO:0000313" key="3">
    <source>
        <dbReference type="EMBL" id="ELP91308.1"/>
    </source>
</evidence>
<dbReference type="OMA" id="RIVLYFH"/>
<dbReference type="Gene3D" id="3.10.20.90">
    <property type="entry name" value="Phosphatidylinositol 3-kinase Catalytic Subunit, Chain A, domain 1"/>
    <property type="match status" value="1"/>
</dbReference>
<feature type="compositionally biased region" description="Polar residues" evidence="1">
    <location>
        <begin position="140"/>
        <end position="156"/>
    </location>
</feature>
<dbReference type="OrthoDB" id="29037at2759"/>
<proteinExistence type="predicted"/>
<feature type="region of interest" description="Disordered" evidence="1">
    <location>
        <begin position="113"/>
        <end position="157"/>
    </location>
</feature>
<evidence type="ECO:0000259" key="2">
    <source>
        <dbReference type="PROSITE" id="PS50053"/>
    </source>
</evidence>
<feature type="domain" description="Ubiquitin-like" evidence="2">
    <location>
        <begin position="4"/>
        <end position="73"/>
    </location>
</feature>
<dbReference type="Proteomes" id="UP000014680">
    <property type="component" value="Unassembled WGS sequence"/>
</dbReference>
<dbReference type="KEGG" id="eiv:EIN_153150"/>
<reference evidence="3 4" key="1">
    <citation type="submission" date="2012-10" db="EMBL/GenBank/DDBJ databases">
        <authorList>
            <person name="Zafar N."/>
            <person name="Inman J."/>
            <person name="Hall N."/>
            <person name="Lorenzi H."/>
            <person name="Caler E."/>
        </authorList>
    </citation>
    <scope>NUCLEOTIDE SEQUENCE [LARGE SCALE GENOMIC DNA]</scope>
    <source>
        <strain evidence="3 4">IP1</strain>
    </source>
</reference>
<dbReference type="InterPro" id="IPR029071">
    <property type="entry name" value="Ubiquitin-like_domsf"/>
</dbReference>
<name>A0A0A1UC80_ENTIV</name>
<sequence length="175" mass="19797">MPLLTLKNNRHSPVLIDFEVNDKIKTIKKQIAPKGMTDMSNIVLFYNETELNEEKTFKEMDIKGGSIVVYLIKNDITKEADKLIQMLNKGIKFHKAKNYLQKTNGNVKDALTLAKNEKDETDDDSSTYSDDESTSEFVPPQSQHPPTFSQVDSSQDYAEEVLSENFKSGESGLNN</sequence>
<feature type="compositionally biased region" description="Acidic residues" evidence="1">
    <location>
        <begin position="119"/>
        <end position="134"/>
    </location>
</feature>
<protein>
    <recommendedName>
        <fullName evidence="2">Ubiquitin-like domain-containing protein</fullName>
    </recommendedName>
</protein>
<accession>A0A0A1UC80</accession>
<dbReference type="VEuPathDB" id="AmoebaDB:EIN_153150"/>
<dbReference type="PROSITE" id="PS50053">
    <property type="entry name" value="UBIQUITIN_2"/>
    <property type="match status" value="1"/>
</dbReference>
<keyword evidence="4" id="KW-1185">Reference proteome</keyword>
<dbReference type="SUPFAM" id="SSF54236">
    <property type="entry name" value="Ubiquitin-like"/>
    <property type="match status" value="1"/>
</dbReference>
<gene>
    <name evidence="3" type="ORF">EIN_153150</name>
</gene>
<dbReference type="InterPro" id="IPR000626">
    <property type="entry name" value="Ubiquitin-like_dom"/>
</dbReference>
<dbReference type="CDD" id="cd17039">
    <property type="entry name" value="Ubl_ubiquitin_like"/>
    <property type="match status" value="1"/>
</dbReference>
<dbReference type="RefSeq" id="XP_004258079.1">
    <property type="nucleotide sequence ID" value="XM_004258031.1"/>
</dbReference>
<evidence type="ECO:0000313" key="4">
    <source>
        <dbReference type="Proteomes" id="UP000014680"/>
    </source>
</evidence>
<dbReference type="Pfam" id="PF00240">
    <property type="entry name" value="ubiquitin"/>
    <property type="match status" value="1"/>
</dbReference>
<evidence type="ECO:0000256" key="1">
    <source>
        <dbReference type="SAM" id="MobiDB-lite"/>
    </source>
</evidence>
<dbReference type="AlphaFoldDB" id="A0A0A1UC80"/>